<dbReference type="InterPro" id="IPR036079">
    <property type="entry name" value="ATPase_csu/dsu_sf"/>
</dbReference>
<dbReference type="InterPro" id="IPR002843">
    <property type="entry name" value="ATPase_V0-cplx_csu/dsu"/>
</dbReference>
<accession>A0AA86JXB7</accession>
<protein>
    <recommendedName>
        <fullName evidence="6">V-type ATP synthase subunit C</fullName>
    </recommendedName>
    <alternativeName>
        <fullName evidence="6">V-ATPase subunit C</fullName>
    </alternativeName>
</protein>
<dbReference type="GO" id="GO:0046933">
    <property type="term" value="F:proton-transporting ATP synthase activity, rotational mechanism"/>
    <property type="evidence" value="ECO:0007669"/>
    <property type="project" value="UniProtKB-UniRule"/>
</dbReference>
<evidence type="ECO:0000313" key="8">
    <source>
        <dbReference type="Proteomes" id="UP001179121"/>
    </source>
</evidence>
<dbReference type="EMBL" id="OX365700">
    <property type="protein sequence ID" value="CAI4029643.1"/>
    <property type="molecule type" value="Genomic_DNA"/>
</dbReference>
<dbReference type="GO" id="GO:0033179">
    <property type="term" value="C:proton-transporting V-type ATPase, V0 domain"/>
    <property type="evidence" value="ECO:0007669"/>
    <property type="project" value="InterPro"/>
</dbReference>
<evidence type="ECO:0000256" key="1">
    <source>
        <dbReference type="ARBA" id="ARBA00006709"/>
    </source>
</evidence>
<dbReference type="InterPro" id="IPR050873">
    <property type="entry name" value="V-ATPase_V0D/AC39_subunit"/>
</dbReference>
<comment type="function">
    <text evidence="6">Produces ATP from ADP in the presence of a proton gradient across the membrane.</text>
</comment>
<dbReference type="GO" id="GO:0042777">
    <property type="term" value="P:proton motive force-driven plasma membrane ATP synthesis"/>
    <property type="evidence" value="ECO:0007669"/>
    <property type="project" value="UniProtKB-UniRule"/>
</dbReference>
<dbReference type="InterPro" id="IPR044911">
    <property type="entry name" value="V-type_ATPase_csu/dsu_dom_3"/>
</dbReference>
<dbReference type="PANTHER" id="PTHR38682">
    <property type="entry name" value="V-TYPE ATP SYNTHASE SUBUNIT C"/>
    <property type="match status" value="1"/>
</dbReference>
<dbReference type="RefSeq" id="WP_289266681.1">
    <property type="nucleotide sequence ID" value="NZ_OX365700.1"/>
</dbReference>
<keyword evidence="2 6" id="KW-0813">Transport</keyword>
<keyword evidence="8" id="KW-1185">Reference proteome</keyword>
<evidence type="ECO:0000256" key="3">
    <source>
        <dbReference type="ARBA" id="ARBA00022781"/>
    </source>
</evidence>
<proteinExistence type="inferred from homology"/>
<dbReference type="PANTHER" id="PTHR38682:SF1">
    <property type="entry name" value="V-TYPE ATP SYNTHASE SUBUNIT C"/>
    <property type="match status" value="1"/>
</dbReference>
<gene>
    <name evidence="6" type="primary">atpC</name>
    <name evidence="7" type="ORF">DNFV4_00061</name>
</gene>
<evidence type="ECO:0000256" key="2">
    <source>
        <dbReference type="ARBA" id="ARBA00022448"/>
    </source>
</evidence>
<evidence type="ECO:0000256" key="6">
    <source>
        <dbReference type="HAMAP-Rule" id="MF_00314"/>
    </source>
</evidence>
<dbReference type="Pfam" id="PF01992">
    <property type="entry name" value="vATP-synt_AC39"/>
    <property type="match status" value="1"/>
</dbReference>
<name>A0AA86JXB7_9BACT</name>
<dbReference type="InterPro" id="IPR035067">
    <property type="entry name" value="V-type_ATPase_csu/dsu"/>
</dbReference>
<keyword evidence="4 6" id="KW-0406">Ion transport</keyword>
<dbReference type="GO" id="GO:0005524">
    <property type="term" value="F:ATP binding"/>
    <property type="evidence" value="ECO:0007669"/>
    <property type="project" value="UniProtKB-UniRule"/>
</dbReference>
<comment type="similarity">
    <text evidence="1 6">Belongs to the V-ATPase V0D/AC39 subunit family.</text>
</comment>
<keyword evidence="5 6" id="KW-0066">ATP synthesis</keyword>
<sequence>MDDYAYTNARIRAMEGRLLRRDQYASLLEQATLDALINALKSLPYARALEPILATLDRAQGLRTIGYLDEALRRDLVETLGILRRFFSDRSRELLDALLLRWDVYNLKTVLRGKRAAAPVEEVLAMTFPVGVLDDIAVAELARAPTMQAVAHLLELWRLPLARPVRSGLNQLGEADDLQPLESELDRFTFMRSCRLAVDGDDHDRAVRSYLVFLADKANLLTALRYLAERRALLSIEAGRHFLEAGGRFTRTQYEAVIGAPDLREGLNRLAATSYGWLADLFRARDSVSPPLVERELDRAAVRHAVGLSRPDPLGIGPAIVYLERKTNEIRNLRMILRGKAAGMQPEQVEEWLIV</sequence>
<dbReference type="Proteomes" id="UP001179121">
    <property type="component" value="Chromosome"/>
</dbReference>
<evidence type="ECO:0000313" key="7">
    <source>
        <dbReference type="EMBL" id="CAI4029643.1"/>
    </source>
</evidence>
<dbReference type="SUPFAM" id="SSF103486">
    <property type="entry name" value="V-type ATP synthase subunit C"/>
    <property type="match status" value="1"/>
</dbReference>
<organism evidence="7 8">
    <name type="scientific">Nitrospira tepida</name>
    <dbReference type="NCBI Taxonomy" id="2973512"/>
    <lineage>
        <taxon>Bacteria</taxon>
        <taxon>Pseudomonadati</taxon>
        <taxon>Nitrospirota</taxon>
        <taxon>Nitrospiria</taxon>
        <taxon>Nitrospirales</taxon>
        <taxon>Nitrospiraceae</taxon>
        <taxon>Nitrospira</taxon>
    </lineage>
</organism>
<reference evidence="7" key="1">
    <citation type="submission" date="2022-10" db="EMBL/GenBank/DDBJ databases">
        <authorList>
            <person name="Koch H."/>
        </authorList>
    </citation>
    <scope>NUCLEOTIDE SEQUENCE</scope>
    <source>
        <strain evidence="7">DNF</strain>
    </source>
</reference>
<keyword evidence="3 6" id="KW-0375">Hydrogen ion transport</keyword>
<dbReference type="InterPro" id="IPR014272">
    <property type="entry name" value="ATPase_V0-cplx_csu"/>
</dbReference>
<evidence type="ECO:0000256" key="5">
    <source>
        <dbReference type="ARBA" id="ARBA00023310"/>
    </source>
</evidence>
<dbReference type="Gene3D" id="1.20.1690.10">
    <property type="entry name" value="V-type ATP synthase subunit C domain"/>
    <property type="match status" value="2"/>
</dbReference>
<dbReference type="GO" id="GO:0046961">
    <property type="term" value="F:proton-transporting ATPase activity, rotational mechanism"/>
    <property type="evidence" value="ECO:0007669"/>
    <property type="project" value="InterPro"/>
</dbReference>
<dbReference type="KEGG" id="nti:DNFV4_00061"/>
<evidence type="ECO:0000256" key="4">
    <source>
        <dbReference type="ARBA" id="ARBA00023065"/>
    </source>
</evidence>
<dbReference type="HAMAP" id="MF_00314">
    <property type="entry name" value="ATP_synth_C_arch"/>
    <property type="match status" value="1"/>
</dbReference>
<dbReference type="Gene3D" id="1.10.132.50">
    <property type="entry name" value="ATP synthase (C/AC39) subunit, domain 3"/>
    <property type="match status" value="1"/>
</dbReference>
<dbReference type="AlphaFoldDB" id="A0AA86JXB7"/>